<reference evidence="1 2" key="1">
    <citation type="journal article" date="2009" name="PLoS Genet.">
        <title>Genomic analysis of the basal lineage fungus Rhizopus oryzae reveals a whole-genome duplication.</title>
        <authorList>
            <person name="Ma L.-J."/>
            <person name="Ibrahim A.S."/>
            <person name="Skory C."/>
            <person name="Grabherr M.G."/>
            <person name="Burger G."/>
            <person name="Butler M."/>
            <person name="Elias M."/>
            <person name="Idnurm A."/>
            <person name="Lang B.F."/>
            <person name="Sone T."/>
            <person name="Abe A."/>
            <person name="Calvo S.E."/>
            <person name="Corrochano L.M."/>
            <person name="Engels R."/>
            <person name="Fu J."/>
            <person name="Hansberg W."/>
            <person name="Kim J.-M."/>
            <person name="Kodira C.D."/>
            <person name="Koehrsen M.J."/>
            <person name="Liu B."/>
            <person name="Miranda-Saavedra D."/>
            <person name="O'Leary S."/>
            <person name="Ortiz-Castellanos L."/>
            <person name="Poulter R."/>
            <person name="Rodriguez-Romero J."/>
            <person name="Ruiz-Herrera J."/>
            <person name="Shen Y.-Q."/>
            <person name="Zeng Q."/>
            <person name="Galagan J."/>
            <person name="Birren B.W."/>
            <person name="Cuomo C.A."/>
            <person name="Wickes B.L."/>
        </authorList>
    </citation>
    <scope>NUCLEOTIDE SEQUENCE [LARGE SCALE GENOMIC DNA]</scope>
    <source>
        <strain evidence="2">RA 99-880 / ATCC MYA-4621 / FGSC 9543 / NRRL 43880</strain>
    </source>
</reference>
<dbReference type="EMBL" id="CH476747">
    <property type="protein sequence ID" value="EIE90562.1"/>
    <property type="molecule type" value="Genomic_DNA"/>
</dbReference>
<gene>
    <name evidence="1" type="ORF">RO3G_15273</name>
</gene>
<dbReference type="AlphaFoldDB" id="I1CQ32"/>
<dbReference type="GeneID" id="93622238"/>
<dbReference type="VEuPathDB" id="FungiDB:RO3G_15273"/>
<protein>
    <submittedName>
        <fullName evidence="1">Uncharacterized protein</fullName>
    </submittedName>
</protein>
<evidence type="ECO:0000313" key="1">
    <source>
        <dbReference type="EMBL" id="EIE90562.1"/>
    </source>
</evidence>
<accession>I1CQ32</accession>
<evidence type="ECO:0000313" key="2">
    <source>
        <dbReference type="Proteomes" id="UP000009138"/>
    </source>
</evidence>
<dbReference type="Proteomes" id="UP000009138">
    <property type="component" value="Unassembled WGS sequence"/>
</dbReference>
<organism evidence="1 2">
    <name type="scientific">Rhizopus delemar (strain RA 99-880 / ATCC MYA-4621 / FGSC 9543 / NRRL 43880)</name>
    <name type="common">Mucormycosis agent</name>
    <name type="synonym">Rhizopus arrhizus var. delemar</name>
    <dbReference type="NCBI Taxonomy" id="246409"/>
    <lineage>
        <taxon>Eukaryota</taxon>
        <taxon>Fungi</taxon>
        <taxon>Fungi incertae sedis</taxon>
        <taxon>Mucoromycota</taxon>
        <taxon>Mucoromycotina</taxon>
        <taxon>Mucoromycetes</taxon>
        <taxon>Mucorales</taxon>
        <taxon>Mucorineae</taxon>
        <taxon>Rhizopodaceae</taxon>
        <taxon>Rhizopus</taxon>
    </lineage>
</organism>
<proteinExistence type="predicted"/>
<dbReference type="InParanoid" id="I1CQ32"/>
<sequence length="77" mass="9065">MHAIDEKHSNHVKSEKSCDGNRLGRIKIPYFKHVQSKFEIVWCSIHGQASVKHEFCNSLQHFFDLLYIPSFYEEIVS</sequence>
<keyword evidence="2" id="KW-1185">Reference proteome</keyword>
<dbReference type="RefSeq" id="XP_067525958.1">
    <property type="nucleotide sequence ID" value="XM_067669857.1"/>
</dbReference>
<name>I1CQ32_RHIO9</name>